<dbReference type="AlphaFoldDB" id="X1S9Q2"/>
<accession>X1S9Q2</accession>
<sequence length="40" mass="4639">KLPLMNKASALWHERVGFELVGTGDGDYKGKKFEWLIYIK</sequence>
<comment type="caution">
    <text evidence="1">The sequence shown here is derived from an EMBL/GenBank/DDBJ whole genome shotgun (WGS) entry which is preliminary data.</text>
</comment>
<reference evidence="1" key="1">
    <citation type="journal article" date="2014" name="Front. Microbiol.">
        <title>High frequency of phylogenetically diverse reductive dehalogenase-homologous genes in deep subseafloor sedimentary metagenomes.</title>
        <authorList>
            <person name="Kawai M."/>
            <person name="Futagami T."/>
            <person name="Toyoda A."/>
            <person name="Takaki Y."/>
            <person name="Nishi S."/>
            <person name="Hori S."/>
            <person name="Arai W."/>
            <person name="Tsubouchi T."/>
            <person name="Morono Y."/>
            <person name="Uchiyama I."/>
            <person name="Ito T."/>
            <person name="Fujiyama A."/>
            <person name="Inagaki F."/>
            <person name="Takami H."/>
        </authorList>
    </citation>
    <scope>NUCLEOTIDE SEQUENCE</scope>
    <source>
        <strain evidence="1">Expedition CK06-06</strain>
    </source>
</reference>
<organism evidence="1">
    <name type="scientific">marine sediment metagenome</name>
    <dbReference type="NCBI Taxonomy" id="412755"/>
    <lineage>
        <taxon>unclassified sequences</taxon>
        <taxon>metagenomes</taxon>
        <taxon>ecological metagenomes</taxon>
    </lineage>
</organism>
<protein>
    <recommendedName>
        <fullName evidence="2">N-acetyltransferase domain-containing protein</fullName>
    </recommendedName>
</protein>
<name>X1S9Q2_9ZZZZ</name>
<dbReference type="EMBL" id="BARW01022897">
    <property type="protein sequence ID" value="GAI89693.1"/>
    <property type="molecule type" value="Genomic_DNA"/>
</dbReference>
<gene>
    <name evidence="1" type="ORF">S12H4_38103</name>
</gene>
<feature type="non-terminal residue" evidence="1">
    <location>
        <position position="1"/>
    </location>
</feature>
<evidence type="ECO:0000313" key="1">
    <source>
        <dbReference type="EMBL" id="GAI89693.1"/>
    </source>
</evidence>
<evidence type="ECO:0008006" key="2">
    <source>
        <dbReference type="Google" id="ProtNLM"/>
    </source>
</evidence>
<proteinExistence type="predicted"/>